<protein>
    <submittedName>
        <fullName evidence="3">Uncharacterized protein</fullName>
    </submittedName>
</protein>
<dbReference type="EMBL" id="VSRR010104120">
    <property type="protein sequence ID" value="MPC95968.1"/>
    <property type="molecule type" value="Genomic_DNA"/>
</dbReference>
<evidence type="ECO:0000313" key="4">
    <source>
        <dbReference type="Proteomes" id="UP000324222"/>
    </source>
</evidence>
<feature type="region of interest" description="Disordered" evidence="1">
    <location>
        <begin position="25"/>
        <end position="70"/>
    </location>
</feature>
<proteinExistence type="predicted"/>
<evidence type="ECO:0000313" key="3">
    <source>
        <dbReference type="EMBL" id="MPC95968.1"/>
    </source>
</evidence>
<feature type="transmembrane region" description="Helical" evidence="2">
    <location>
        <begin position="87"/>
        <end position="107"/>
    </location>
</feature>
<feature type="compositionally biased region" description="Low complexity" evidence="1">
    <location>
        <begin position="25"/>
        <end position="41"/>
    </location>
</feature>
<dbReference type="AlphaFoldDB" id="A0A5B7JSC9"/>
<evidence type="ECO:0000256" key="1">
    <source>
        <dbReference type="SAM" id="MobiDB-lite"/>
    </source>
</evidence>
<dbReference type="OrthoDB" id="10013007at2759"/>
<evidence type="ECO:0000256" key="2">
    <source>
        <dbReference type="SAM" id="Phobius"/>
    </source>
</evidence>
<keyword evidence="2" id="KW-0472">Membrane</keyword>
<organism evidence="3 4">
    <name type="scientific">Portunus trituberculatus</name>
    <name type="common">Swimming crab</name>
    <name type="synonym">Neptunus trituberculatus</name>
    <dbReference type="NCBI Taxonomy" id="210409"/>
    <lineage>
        <taxon>Eukaryota</taxon>
        <taxon>Metazoa</taxon>
        <taxon>Ecdysozoa</taxon>
        <taxon>Arthropoda</taxon>
        <taxon>Crustacea</taxon>
        <taxon>Multicrustacea</taxon>
        <taxon>Malacostraca</taxon>
        <taxon>Eumalacostraca</taxon>
        <taxon>Eucarida</taxon>
        <taxon>Decapoda</taxon>
        <taxon>Pleocyemata</taxon>
        <taxon>Brachyura</taxon>
        <taxon>Eubrachyura</taxon>
        <taxon>Portunoidea</taxon>
        <taxon>Portunidae</taxon>
        <taxon>Portuninae</taxon>
        <taxon>Portunus</taxon>
    </lineage>
</organism>
<comment type="caution">
    <text evidence="3">The sequence shown here is derived from an EMBL/GenBank/DDBJ whole genome shotgun (WGS) entry which is preliminary data.</text>
</comment>
<name>A0A5B7JSC9_PORTR</name>
<reference evidence="3 4" key="1">
    <citation type="submission" date="2019-05" db="EMBL/GenBank/DDBJ databases">
        <title>Another draft genome of Portunus trituberculatus and its Hox gene families provides insights of decapod evolution.</title>
        <authorList>
            <person name="Jeong J.-H."/>
            <person name="Song I."/>
            <person name="Kim S."/>
            <person name="Choi T."/>
            <person name="Kim D."/>
            <person name="Ryu S."/>
            <person name="Kim W."/>
        </authorList>
    </citation>
    <scope>NUCLEOTIDE SEQUENCE [LARGE SCALE GENOMIC DNA]</scope>
    <source>
        <tissue evidence="3">Muscle</tissue>
    </source>
</reference>
<keyword evidence="2" id="KW-1133">Transmembrane helix</keyword>
<keyword evidence="2" id="KW-0812">Transmembrane</keyword>
<dbReference type="Proteomes" id="UP000324222">
    <property type="component" value="Unassembled WGS sequence"/>
</dbReference>
<gene>
    <name evidence="3" type="ORF">E2C01_091198</name>
</gene>
<accession>A0A5B7JSC9</accession>
<sequence length="111" mass="12033">MSTCSERIAGENVWNRIQKSSPLKFPSKFKPSSSIKAKASPTLSSKVSSFPRSDSRASPCSTGTSPSPLPVQDPSLLKLVTVEFCDVSTVGLAMVLYYAMVLCYNYVSDIM</sequence>
<feature type="compositionally biased region" description="Polar residues" evidence="1">
    <location>
        <begin position="42"/>
        <end position="66"/>
    </location>
</feature>
<keyword evidence="4" id="KW-1185">Reference proteome</keyword>